<comment type="caution">
    <text evidence="2">The sequence shown here is derived from an EMBL/GenBank/DDBJ whole genome shotgun (WGS) entry which is preliminary data.</text>
</comment>
<proteinExistence type="predicted"/>
<protein>
    <submittedName>
        <fullName evidence="2">Uncharacterized protein</fullName>
    </submittedName>
</protein>
<dbReference type="AlphaFoldDB" id="A0A2K3JU55"/>
<sequence>RGIPWLLSGDFWHDNPPLGGIVDEFAEALSSSPMGMLLVLLGGRLAKPVARISFKTAYRDAFATGLLGGLPLLVVGVQALWWRGPRIPSP</sequence>
<reference evidence="2 3" key="1">
    <citation type="journal article" date="2014" name="Am. J. Bot.">
        <title>Genome assembly and annotation for red clover (Trifolium pratense; Fabaceae).</title>
        <authorList>
            <person name="Istvanek J."/>
            <person name="Jaros M."/>
            <person name="Krenek A."/>
            <person name="Repkova J."/>
        </authorList>
    </citation>
    <scope>NUCLEOTIDE SEQUENCE [LARGE SCALE GENOMIC DNA]</scope>
    <source>
        <strain evidence="3">cv. Tatra</strain>
        <tissue evidence="2">Young leaves</tissue>
    </source>
</reference>
<name>A0A2K3JU55_TRIPR</name>
<keyword evidence="1" id="KW-1133">Transmembrane helix</keyword>
<dbReference type="Proteomes" id="UP000236291">
    <property type="component" value="Unassembled WGS sequence"/>
</dbReference>
<feature type="non-terminal residue" evidence="2">
    <location>
        <position position="1"/>
    </location>
</feature>
<feature type="transmembrane region" description="Helical" evidence="1">
    <location>
        <begin position="61"/>
        <end position="82"/>
    </location>
</feature>
<evidence type="ECO:0000313" key="2">
    <source>
        <dbReference type="EMBL" id="PNX57573.1"/>
    </source>
</evidence>
<keyword evidence="1" id="KW-0472">Membrane</keyword>
<evidence type="ECO:0000313" key="3">
    <source>
        <dbReference type="Proteomes" id="UP000236291"/>
    </source>
</evidence>
<gene>
    <name evidence="2" type="ORF">L195_g058762</name>
</gene>
<reference evidence="2 3" key="2">
    <citation type="journal article" date="2017" name="Front. Plant Sci.">
        <title>Gene Classification and Mining of Molecular Markers Useful in Red Clover (Trifolium pratense) Breeding.</title>
        <authorList>
            <person name="Istvanek J."/>
            <person name="Dluhosova J."/>
            <person name="Dluhos P."/>
            <person name="Patkova L."/>
            <person name="Nedelnik J."/>
            <person name="Repkova J."/>
        </authorList>
    </citation>
    <scope>NUCLEOTIDE SEQUENCE [LARGE SCALE GENOMIC DNA]</scope>
    <source>
        <strain evidence="3">cv. Tatra</strain>
        <tissue evidence="2">Young leaves</tissue>
    </source>
</reference>
<dbReference type="EMBL" id="ASHM01124122">
    <property type="protein sequence ID" value="PNX57573.1"/>
    <property type="molecule type" value="Genomic_DNA"/>
</dbReference>
<accession>A0A2K3JU55</accession>
<organism evidence="2 3">
    <name type="scientific">Trifolium pratense</name>
    <name type="common">Red clover</name>
    <dbReference type="NCBI Taxonomy" id="57577"/>
    <lineage>
        <taxon>Eukaryota</taxon>
        <taxon>Viridiplantae</taxon>
        <taxon>Streptophyta</taxon>
        <taxon>Embryophyta</taxon>
        <taxon>Tracheophyta</taxon>
        <taxon>Spermatophyta</taxon>
        <taxon>Magnoliopsida</taxon>
        <taxon>eudicotyledons</taxon>
        <taxon>Gunneridae</taxon>
        <taxon>Pentapetalae</taxon>
        <taxon>rosids</taxon>
        <taxon>fabids</taxon>
        <taxon>Fabales</taxon>
        <taxon>Fabaceae</taxon>
        <taxon>Papilionoideae</taxon>
        <taxon>50 kb inversion clade</taxon>
        <taxon>NPAAA clade</taxon>
        <taxon>Hologalegina</taxon>
        <taxon>IRL clade</taxon>
        <taxon>Trifolieae</taxon>
        <taxon>Trifolium</taxon>
    </lineage>
</organism>
<evidence type="ECO:0000256" key="1">
    <source>
        <dbReference type="SAM" id="Phobius"/>
    </source>
</evidence>
<keyword evidence="1" id="KW-0812">Transmembrane</keyword>